<reference evidence="2 3" key="1">
    <citation type="submission" date="2018-06" db="EMBL/GenBank/DDBJ databases">
        <title>A transcriptomic atlas of mushroom development highlights an independent origin of complex multicellularity.</title>
        <authorList>
            <consortium name="DOE Joint Genome Institute"/>
            <person name="Krizsan K."/>
            <person name="Almasi E."/>
            <person name="Merenyi Z."/>
            <person name="Sahu N."/>
            <person name="Viragh M."/>
            <person name="Koszo T."/>
            <person name="Mondo S."/>
            <person name="Kiss B."/>
            <person name="Balint B."/>
            <person name="Kues U."/>
            <person name="Barry K."/>
            <person name="Hegedus J.C."/>
            <person name="Henrissat B."/>
            <person name="Johnson J."/>
            <person name="Lipzen A."/>
            <person name="Ohm R."/>
            <person name="Nagy I."/>
            <person name="Pangilinan J."/>
            <person name="Yan J."/>
            <person name="Xiong Y."/>
            <person name="Grigoriev I.V."/>
            <person name="Hibbett D.S."/>
            <person name="Nagy L.G."/>
        </authorList>
    </citation>
    <scope>NUCLEOTIDE SEQUENCE [LARGE SCALE GENOMIC DNA]</scope>
    <source>
        <strain evidence="2 3">SZMC22713</strain>
    </source>
</reference>
<organism evidence="2 3">
    <name type="scientific">Rickenella mellea</name>
    <dbReference type="NCBI Taxonomy" id="50990"/>
    <lineage>
        <taxon>Eukaryota</taxon>
        <taxon>Fungi</taxon>
        <taxon>Dikarya</taxon>
        <taxon>Basidiomycota</taxon>
        <taxon>Agaricomycotina</taxon>
        <taxon>Agaricomycetes</taxon>
        <taxon>Hymenochaetales</taxon>
        <taxon>Rickenellaceae</taxon>
        <taxon>Rickenella</taxon>
    </lineage>
</organism>
<keyword evidence="1" id="KW-1133">Transmembrane helix</keyword>
<evidence type="ECO:0000313" key="2">
    <source>
        <dbReference type="EMBL" id="TDL15689.1"/>
    </source>
</evidence>
<dbReference type="Proteomes" id="UP000294933">
    <property type="component" value="Unassembled WGS sequence"/>
</dbReference>
<keyword evidence="1" id="KW-0812">Transmembrane</keyword>
<feature type="transmembrane region" description="Helical" evidence="1">
    <location>
        <begin position="39"/>
        <end position="57"/>
    </location>
</feature>
<protein>
    <submittedName>
        <fullName evidence="2">Uncharacterized protein</fullName>
    </submittedName>
</protein>
<sequence length="158" mass="17586">MTFDTTVSGLTLLKTYQMYRYHRNAGIRSDLVKLFLHDGSLYFALMAAANMINLILFKKIPTNSFLEKSTGNNSVLTHTLSVTIVSRLVLSIRTVGSFDILDPRTTSPQMTTDIHRRSTWIVRDIASSIQPRNDSVLGELPLSCELTSMSKTTGRGTA</sequence>
<keyword evidence="3" id="KW-1185">Reference proteome</keyword>
<gene>
    <name evidence="2" type="ORF">BD410DRAFT_796169</name>
</gene>
<dbReference type="OrthoDB" id="2686513at2759"/>
<name>A0A4Y7PM85_9AGAM</name>
<dbReference type="VEuPathDB" id="FungiDB:BD410DRAFT_796169"/>
<dbReference type="EMBL" id="ML170266">
    <property type="protein sequence ID" value="TDL15689.1"/>
    <property type="molecule type" value="Genomic_DNA"/>
</dbReference>
<keyword evidence="1" id="KW-0472">Membrane</keyword>
<evidence type="ECO:0000313" key="3">
    <source>
        <dbReference type="Proteomes" id="UP000294933"/>
    </source>
</evidence>
<dbReference type="AlphaFoldDB" id="A0A4Y7PM85"/>
<proteinExistence type="predicted"/>
<accession>A0A4Y7PM85</accession>
<evidence type="ECO:0000256" key="1">
    <source>
        <dbReference type="SAM" id="Phobius"/>
    </source>
</evidence>